<dbReference type="AlphaFoldDB" id="A0A9D1MZW1"/>
<evidence type="ECO:0000256" key="2">
    <source>
        <dbReference type="ARBA" id="ARBA00017562"/>
    </source>
</evidence>
<proteinExistence type="predicted"/>
<dbReference type="Pfam" id="PF00364">
    <property type="entry name" value="Biotin_lipoyl"/>
    <property type="match status" value="1"/>
</dbReference>
<protein>
    <recommendedName>
        <fullName evidence="2 8">Biotin carboxyl carrier protein of acetyl-CoA carboxylase</fullName>
    </recommendedName>
</protein>
<dbReference type="GO" id="GO:0006633">
    <property type="term" value="P:fatty acid biosynthetic process"/>
    <property type="evidence" value="ECO:0007669"/>
    <property type="project" value="UniProtKB-KW"/>
</dbReference>
<comment type="pathway">
    <text evidence="1 8">Lipid metabolism; fatty acid biosynthesis.</text>
</comment>
<evidence type="ECO:0000256" key="8">
    <source>
        <dbReference type="RuleBase" id="RU364072"/>
    </source>
</evidence>
<dbReference type="EMBL" id="DVOD01000020">
    <property type="protein sequence ID" value="HIU92088.1"/>
    <property type="molecule type" value="Genomic_DNA"/>
</dbReference>
<name>A0A9D1MZW1_9CLOT</name>
<evidence type="ECO:0000256" key="1">
    <source>
        <dbReference type="ARBA" id="ARBA00005194"/>
    </source>
</evidence>
<dbReference type="InterPro" id="IPR001249">
    <property type="entry name" value="AcCoA_biotinCC"/>
</dbReference>
<evidence type="ECO:0000256" key="5">
    <source>
        <dbReference type="ARBA" id="ARBA00023098"/>
    </source>
</evidence>
<dbReference type="GO" id="GO:0003989">
    <property type="term" value="F:acetyl-CoA carboxylase activity"/>
    <property type="evidence" value="ECO:0007669"/>
    <property type="project" value="InterPro"/>
</dbReference>
<sequence length="152" mass="16219">MNFELDYIEKLVKLVSESDLTELTLEEGEEAIVVRKEKTVVQAQTIVPQAIAATPAAAPAQSAAPAEEKKEDAPKGKPITSPMVGTFYLASSPGAKPFVEVGATVSTGQVVCIIEAMKLMNEIESEVSGKVTQICVKDGEAVEYGQVLMYVE</sequence>
<dbReference type="PANTHER" id="PTHR45266:SF3">
    <property type="entry name" value="OXALOACETATE DECARBOXYLASE ALPHA CHAIN"/>
    <property type="match status" value="1"/>
</dbReference>
<keyword evidence="6 8" id="KW-0275">Fatty acid biosynthesis</keyword>
<dbReference type="InterPro" id="IPR011053">
    <property type="entry name" value="Single_hybrid_motif"/>
</dbReference>
<accession>A0A9D1MZW1</accession>
<evidence type="ECO:0000313" key="12">
    <source>
        <dbReference type="Proteomes" id="UP000886748"/>
    </source>
</evidence>
<evidence type="ECO:0000256" key="7">
    <source>
        <dbReference type="ARBA" id="ARBA00023267"/>
    </source>
</evidence>
<dbReference type="Proteomes" id="UP000886748">
    <property type="component" value="Unassembled WGS sequence"/>
</dbReference>
<dbReference type="NCBIfam" id="TIGR00531">
    <property type="entry name" value="BCCP"/>
    <property type="match status" value="1"/>
</dbReference>
<feature type="domain" description="Lipoyl-binding" evidence="10">
    <location>
        <begin position="76"/>
        <end position="152"/>
    </location>
</feature>
<organism evidence="11 12">
    <name type="scientific">Candidatus Limenecus avicola</name>
    <dbReference type="NCBI Taxonomy" id="2840847"/>
    <lineage>
        <taxon>Bacteria</taxon>
        <taxon>Bacillati</taxon>
        <taxon>Bacillota</taxon>
        <taxon>Clostridia</taxon>
        <taxon>Eubacteriales</taxon>
        <taxon>Clostridiaceae</taxon>
        <taxon>Clostridiaceae incertae sedis</taxon>
        <taxon>Candidatus Limenecus</taxon>
    </lineage>
</organism>
<keyword evidence="7 8" id="KW-0092">Biotin</keyword>
<feature type="compositionally biased region" description="Basic and acidic residues" evidence="9">
    <location>
        <begin position="66"/>
        <end position="75"/>
    </location>
</feature>
<dbReference type="NCBIfam" id="NF005457">
    <property type="entry name" value="PRK07051.1"/>
    <property type="match status" value="1"/>
</dbReference>
<dbReference type="FunFam" id="2.40.50.100:FF:000003">
    <property type="entry name" value="Acetyl-CoA carboxylase biotin carboxyl carrier protein"/>
    <property type="match status" value="1"/>
</dbReference>
<dbReference type="InterPro" id="IPR001882">
    <property type="entry name" value="Biotin_BS"/>
</dbReference>
<evidence type="ECO:0000256" key="4">
    <source>
        <dbReference type="ARBA" id="ARBA00022832"/>
    </source>
</evidence>
<dbReference type="Gene3D" id="2.40.50.100">
    <property type="match status" value="1"/>
</dbReference>
<evidence type="ECO:0000256" key="6">
    <source>
        <dbReference type="ARBA" id="ARBA00023160"/>
    </source>
</evidence>
<dbReference type="PRINTS" id="PR01071">
    <property type="entry name" value="ACOABIOTINCC"/>
</dbReference>
<dbReference type="PROSITE" id="PS50968">
    <property type="entry name" value="BIOTINYL_LIPOYL"/>
    <property type="match status" value="1"/>
</dbReference>
<dbReference type="PROSITE" id="PS00188">
    <property type="entry name" value="BIOTIN"/>
    <property type="match status" value="1"/>
</dbReference>
<dbReference type="CDD" id="cd06850">
    <property type="entry name" value="biotinyl_domain"/>
    <property type="match status" value="1"/>
</dbReference>
<dbReference type="GO" id="GO:0009317">
    <property type="term" value="C:acetyl-CoA carboxylase complex"/>
    <property type="evidence" value="ECO:0007669"/>
    <property type="project" value="InterPro"/>
</dbReference>
<evidence type="ECO:0000256" key="9">
    <source>
        <dbReference type="SAM" id="MobiDB-lite"/>
    </source>
</evidence>
<keyword evidence="3 8" id="KW-0444">Lipid biosynthesis</keyword>
<comment type="function">
    <text evidence="8">This protein is a component of the acetyl coenzyme A carboxylase complex; first, biotin carboxylase catalyzes the carboxylation of the carrier protein and then the transcarboxylase transfers the carboxyl group to form malonyl-CoA.</text>
</comment>
<dbReference type="SUPFAM" id="SSF51230">
    <property type="entry name" value="Single hybrid motif"/>
    <property type="match status" value="1"/>
</dbReference>
<gene>
    <name evidence="11" type="primary">accB</name>
    <name evidence="11" type="ORF">IAD26_03015</name>
</gene>
<keyword evidence="4 8" id="KW-0276">Fatty acid metabolism</keyword>
<feature type="compositionally biased region" description="Low complexity" evidence="9">
    <location>
        <begin position="53"/>
        <end position="65"/>
    </location>
</feature>
<evidence type="ECO:0000256" key="3">
    <source>
        <dbReference type="ARBA" id="ARBA00022516"/>
    </source>
</evidence>
<dbReference type="PANTHER" id="PTHR45266">
    <property type="entry name" value="OXALOACETATE DECARBOXYLASE ALPHA CHAIN"/>
    <property type="match status" value="1"/>
</dbReference>
<keyword evidence="5 8" id="KW-0443">Lipid metabolism</keyword>
<dbReference type="InterPro" id="IPR050709">
    <property type="entry name" value="Biotin_Carboxyl_Carrier/Decarb"/>
</dbReference>
<evidence type="ECO:0000259" key="10">
    <source>
        <dbReference type="PROSITE" id="PS50968"/>
    </source>
</evidence>
<reference evidence="11" key="2">
    <citation type="journal article" date="2021" name="PeerJ">
        <title>Extensive microbial diversity within the chicken gut microbiome revealed by metagenomics and culture.</title>
        <authorList>
            <person name="Gilroy R."/>
            <person name="Ravi A."/>
            <person name="Getino M."/>
            <person name="Pursley I."/>
            <person name="Horton D.L."/>
            <person name="Alikhan N.F."/>
            <person name="Baker D."/>
            <person name="Gharbi K."/>
            <person name="Hall N."/>
            <person name="Watson M."/>
            <person name="Adriaenssens E.M."/>
            <person name="Foster-Nyarko E."/>
            <person name="Jarju S."/>
            <person name="Secka A."/>
            <person name="Antonio M."/>
            <person name="Oren A."/>
            <person name="Chaudhuri R.R."/>
            <person name="La Ragione R."/>
            <person name="Hildebrand F."/>
            <person name="Pallen M.J."/>
        </authorList>
    </citation>
    <scope>NUCLEOTIDE SEQUENCE</scope>
    <source>
        <strain evidence="11">CHK154-7741</strain>
    </source>
</reference>
<feature type="region of interest" description="Disordered" evidence="9">
    <location>
        <begin position="53"/>
        <end position="79"/>
    </location>
</feature>
<dbReference type="InterPro" id="IPR000089">
    <property type="entry name" value="Biotin_lipoyl"/>
</dbReference>
<evidence type="ECO:0000313" key="11">
    <source>
        <dbReference type="EMBL" id="HIU92088.1"/>
    </source>
</evidence>
<reference evidence="11" key="1">
    <citation type="submission" date="2020-10" db="EMBL/GenBank/DDBJ databases">
        <authorList>
            <person name="Gilroy R."/>
        </authorList>
    </citation>
    <scope>NUCLEOTIDE SEQUENCE</scope>
    <source>
        <strain evidence="11">CHK154-7741</strain>
    </source>
</reference>
<comment type="caution">
    <text evidence="11">The sequence shown here is derived from an EMBL/GenBank/DDBJ whole genome shotgun (WGS) entry which is preliminary data.</text>
</comment>